<dbReference type="Pfam" id="PF13041">
    <property type="entry name" value="PPR_2"/>
    <property type="match status" value="1"/>
</dbReference>
<evidence type="ECO:0008006" key="5">
    <source>
        <dbReference type="Google" id="ProtNLM"/>
    </source>
</evidence>
<evidence type="ECO:0000256" key="1">
    <source>
        <dbReference type="ARBA" id="ARBA00022737"/>
    </source>
</evidence>
<dbReference type="InParanoid" id="D8T6T2"/>
<keyword evidence="4" id="KW-1185">Reference proteome</keyword>
<dbReference type="PANTHER" id="PTHR47926">
    <property type="entry name" value="PENTATRICOPEPTIDE REPEAT-CONTAINING PROTEIN"/>
    <property type="match status" value="1"/>
</dbReference>
<feature type="repeat" description="PPR" evidence="2">
    <location>
        <begin position="245"/>
        <end position="279"/>
    </location>
</feature>
<dbReference type="HOGENOM" id="CLU_002706_30_5_1"/>
<dbReference type="FunFam" id="1.25.40.10:FF:000158">
    <property type="entry name" value="pentatricopeptide repeat-containing protein At2g33680"/>
    <property type="match status" value="1"/>
</dbReference>
<dbReference type="GO" id="GO:0048731">
    <property type="term" value="P:system development"/>
    <property type="evidence" value="ECO:0007669"/>
    <property type="project" value="UniProtKB-ARBA"/>
</dbReference>
<accession>D8T6T2</accession>
<protein>
    <recommendedName>
        <fullName evidence="5">Pentacotripeptide-repeat region of PRORP domain-containing protein</fullName>
    </recommendedName>
</protein>
<dbReference type="PROSITE" id="PS51375">
    <property type="entry name" value="PPR"/>
    <property type="match status" value="5"/>
</dbReference>
<evidence type="ECO:0000256" key="2">
    <source>
        <dbReference type="PROSITE-ProRule" id="PRU00708"/>
    </source>
</evidence>
<dbReference type="Gene3D" id="1.25.40.10">
    <property type="entry name" value="Tetratricopeptide repeat domain"/>
    <property type="match status" value="5"/>
</dbReference>
<evidence type="ECO:0000313" key="3">
    <source>
        <dbReference type="EMBL" id="EFJ07593.1"/>
    </source>
</evidence>
<dbReference type="EMBL" id="GL377683">
    <property type="protein sequence ID" value="EFJ07593.1"/>
    <property type="molecule type" value="Genomic_DNA"/>
</dbReference>
<dbReference type="Pfam" id="PF01535">
    <property type="entry name" value="PPR"/>
    <property type="match status" value="11"/>
</dbReference>
<feature type="repeat" description="PPR" evidence="2">
    <location>
        <begin position="373"/>
        <end position="407"/>
    </location>
</feature>
<dbReference type="GO" id="GO:0003723">
    <property type="term" value="F:RNA binding"/>
    <property type="evidence" value="ECO:0007669"/>
    <property type="project" value="InterPro"/>
</dbReference>
<dbReference type="KEGG" id="smo:SELMODRAFT_31382"/>
<dbReference type="Gramene" id="EFJ07593">
    <property type="protein sequence ID" value="EFJ07593"/>
    <property type="gene ID" value="SELMODRAFT_31382"/>
</dbReference>
<sequence>NTLMHSYGRCGCVDEARRVFDAIPQRNPFSWNILATAYIHNGFLQEAKGVLDRMPQPSAVSWNLMLAAYSREGLTAEARAMFDSMPELNSIAWNSILSGYAHTGHCVTEVLTVFQRMPGHDVISWNTLLLAISETGDAGGTKRVFDGMAQRTLVSWTCAMQANARTGNVAAARDVFDKMPLRDVVAWTAMLQAYAQDLDSLEALFRVMPQRDAASWSLVISAYGEGGDAWKAKHTFDAMPGSSRNLSCWNALCHAYLYNGQLAEAGGVLHRMSKRDVVAWNGMLSCCVQRGEVETAEALLRDTLPERSPVSWSTVVCGYAQSRKLDDAREIFHRLPASERDVVSWTALFHACALNNCLDEAALVFFRDMPDKNHVSWNAMAAAYARAGHTAEAKAVLEQMPCHDVVALTLIFHLAVQSGRLEHARSLFDNVVPEKDLVAWNAMIGAYAQNGQGDEALLLYREMHIQGMDPDDVTMSSILAAHSRLGQVEQGRSHFVAMPMDHGITPSEEHYACMVDALGRSGQLVAAEELLATFPFHPSYVAWGSFLAGCRINQDVARGERAAQIAAVLDPSKCAPYVLLS</sequence>
<dbReference type="SUPFAM" id="SSF48452">
    <property type="entry name" value="TPR-like"/>
    <property type="match status" value="1"/>
</dbReference>
<feature type="non-terminal residue" evidence="3">
    <location>
        <position position="581"/>
    </location>
</feature>
<keyword evidence="1" id="KW-0677">Repeat</keyword>
<dbReference type="InterPro" id="IPR046960">
    <property type="entry name" value="PPR_At4g14850-like_plant"/>
</dbReference>
<reference evidence="3 4" key="1">
    <citation type="journal article" date="2011" name="Science">
        <title>The Selaginella genome identifies genetic changes associated with the evolution of vascular plants.</title>
        <authorList>
            <person name="Banks J.A."/>
            <person name="Nishiyama T."/>
            <person name="Hasebe M."/>
            <person name="Bowman J.L."/>
            <person name="Gribskov M."/>
            <person name="dePamphilis C."/>
            <person name="Albert V.A."/>
            <person name="Aono N."/>
            <person name="Aoyama T."/>
            <person name="Ambrose B.A."/>
            <person name="Ashton N.W."/>
            <person name="Axtell M.J."/>
            <person name="Barker E."/>
            <person name="Barker M.S."/>
            <person name="Bennetzen J.L."/>
            <person name="Bonawitz N.D."/>
            <person name="Chapple C."/>
            <person name="Cheng C."/>
            <person name="Correa L.G."/>
            <person name="Dacre M."/>
            <person name="DeBarry J."/>
            <person name="Dreyer I."/>
            <person name="Elias M."/>
            <person name="Engstrom E.M."/>
            <person name="Estelle M."/>
            <person name="Feng L."/>
            <person name="Finet C."/>
            <person name="Floyd S.K."/>
            <person name="Frommer W.B."/>
            <person name="Fujita T."/>
            <person name="Gramzow L."/>
            <person name="Gutensohn M."/>
            <person name="Harholt J."/>
            <person name="Hattori M."/>
            <person name="Heyl A."/>
            <person name="Hirai T."/>
            <person name="Hiwatashi Y."/>
            <person name="Ishikawa M."/>
            <person name="Iwata M."/>
            <person name="Karol K.G."/>
            <person name="Koehler B."/>
            <person name="Kolukisaoglu U."/>
            <person name="Kubo M."/>
            <person name="Kurata T."/>
            <person name="Lalonde S."/>
            <person name="Li K."/>
            <person name="Li Y."/>
            <person name="Litt A."/>
            <person name="Lyons E."/>
            <person name="Manning G."/>
            <person name="Maruyama T."/>
            <person name="Michael T.P."/>
            <person name="Mikami K."/>
            <person name="Miyazaki S."/>
            <person name="Morinaga S."/>
            <person name="Murata T."/>
            <person name="Mueller-Roeber B."/>
            <person name="Nelson D.R."/>
            <person name="Obara M."/>
            <person name="Oguri Y."/>
            <person name="Olmstead R.G."/>
            <person name="Onodera N."/>
            <person name="Petersen B.L."/>
            <person name="Pils B."/>
            <person name="Prigge M."/>
            <person name="Rensing S.A."/>
            <person name="Riano-Pachon D.M."/>
            <person name="Roberts A.W."/>
            <person name="Sato Y."/>
            <person name="Scheller H.V."/>
            <person name="Schulz B."/>
            <person name="Schulz C."/>
            <person name="Shakirov E.V."/>
            <person name="Shibagaki N."/>
            <person name="Shinohara N."/>
            <person name="Shippen D.E."/>
            <person name="Soerensen I."/>
            <person name="Sotooka R."/>
            <person name="Sugimoto N."/>
            <person name="Sugita M."/>
            <person name="Sumikawa N."/>
            <person name="Tanurdzic M."/>
            <person name="Theissen G."/>
            <person name="Ulvskov P."/>
            <person name="Wakazuki S."/>
            <person name="Weng J.K."/>
            <person name="Willats W.W."/>
            <person name="Wipf D."/>
            <person name="Wolf P.G."/>
            <person name="Yang L."/>
            <person name="Zimmer A.D."/>
            <person name="Zhu Q."/>
            <person name="Mitros T."/>
            <person name="Hellsten U."/>
            <person name="Loque D."/>
            <person name="Otillar R."/>
            <person name="Salamov A."/>
            <person name="Schmutz J."/>
            <person name="Shapiro H."/>
            <person name="Lindquist E."/>
            <person name="Lucas S."/>
            <person name="Rokhsar D."/>
            <person name="Grigoriev I.V."/>
        </authorList>
    </citation>
    <scope>NUCLEOTIDE SEQUENCE [LARGE SCALE GENOMIC DNA]</scope>
</reference>
<organism evidence="4">
    <name type="scientific">Selaginella moellendorffii</name>
    <name type="common">Spikemoss</name>
    <dbReference type="NCBI Taxonomy" id="88036"/>
    <lineage>
        <taxon>Eukaryota</taxon>
        <taxon>Viridiplantae</taxon>
        <taxon>Streptophyta</taxon>
        <taxon>Embryophyta</taxon>
        <taxon>Tracheophyta</taxon>
        <taxon>Lycopodiopsida</taxon>
        <taxon>Selaginellales</taxon>
        <taxon>Selaginellaceae</taxon>
        <taxon>Selaginella</taxon>
    </lineage>
</organism>
<feature type="repeat" description="PPR" evidence="2">
    <location>
        <begin position="58"/>
        <end position="92"/>
    </location>
</feature>
<proteinExistence type="predicted"/>
<dbReference type="PANTHER" id="PTHR47926:SF533">
    <property type="entry name" value="DYW DOMAIN-CONTAINING PROTEIN"/>
    <property type="match status" value="1"/>
</dbReference>
<dbReference type="InterPro" id="IPR011990">
    <property type="entry name" value="TPR-like_helical_dom_sf"/>
</dbReference>
<dbReference type="Proteomes" id="UP000001514">
    <property type="component" value="Unassembled WGS sequence"/>
</dbReference>
<dbReference type="AlphaFoldDB" id="D8T6T2"/>
<dbReference type="NCBIfam" id="TIGR00756">
    <property type="entry name" value="PPR"/>
    <property type="match status" value="6"/>
</dbReference>
<feature type="repeat" description="PPR" evidence="2">
    <location>
        <begin position="436"/>
        <end position="470"/>
    </location>
</feature>
<gene>
    <name evidence="3" type="ORF">SELMODRAFT_31382</name>
</gene>
<dbReference type="eggNOG" id="KOG4197">
    <property type="taxonomic scope" value="Eukaryota"/>
</dbReference>
<name>D8T6T2_SELML</name>
<evidence type="ECO:0000313" key="4">
    <source>
        <dbReference type="Proteomes" id="UP000001514"/>
    </source>
</evidence>
<dbReference type="InterPro" id="IPR002885">
    <property type="entry name" value="PPR_rpt"/>
</dbReference>
<feature type="non-terminal residue" evidence="3">
    <location>
        <position position="1"/>
    </location>
</feature>
<feature type="repeat" description="PPR" evidence="2">
    <location>
        <begin position="308"/>
        <end position="342"/>
    </location>
</feature>
<dbReference type="GO" id="GO:0009451">
    <property type="term" value="P:RNA modification"/>
    <property type="evidence" value="ECO:0007669"/>
    <property type="project" value="InterPro"/>
</dbReference>